<feature type="region of interest" description="Disordered" evidence="1">
    <location>
        <begin position="760"/>
        <end position="808"/>
    </location>
</feature>
<accession>A0AAV2L9Q1</accession>
<name>A0AAV2L9Q1_KNICA</name>
<dbReference type="InterPro" id="IPR005312">
    <property type="entry name" value="DUF1759"/>
</dbReference>
<dbReference type="PANTHER" id="PTHR47331:SF5">
    <property type="entry name" value="RIBONUCLEASE H"/>
    <property type="match status" value="1"/>
</dbReference>
<organism evidence="2 3">
    <name type="scientific">Knipowitschia caucasica</name>
    <name type="common">Caucasian dwarf goby</name>
    <name type="synonym">Pomatoschistus caucasicus</name>
    <dbReference type="NCBI Taxonomy" id="637954"/>
    <lineage>
        <taxon>Eukaryota</taxon>
        <taxon>Metazoa</taxon>
        <taxon>Chordata</taxon>
        <taxon>Craniata</taxon>
        <taxon>Vertebrata</taxon>
        <taxon>Euteleostomi</taxon>
        <taxon>Actinopterygii</taxon>
        <taxon>Neopterygii</taxon>
        <taxon>Teleostei</taxon>
        <taxon>Neoteleostei</taxon>
        <taxon>Acanthomorphata</taxon>
        <taxon>Gobiaria</taxon>
        <taxon>Gobiiformes</taxon>
        <taxon>Gobioidei</taxon>
        <taxon>Gobiidae</taxon>
        <taxon>Gobiinae</taxon>
        <taxon>Knipowitschia</taxon>
    </lineage>
</organism>
<reference evidence="2 3" key="1">
    <citation type="submission" date="2024-04" db="EMBL/GenBank/DDBJ databases">
        <authorList>
            <person name="Waldvogel A.-M."/>
            <person name="Schoenle A."/>
        </authorList>
    </citation>
    <scope>NUCLEOTIDE SEQUENCE [LARGE SCALE GENOMIC DNA]</scope>
</reference>
<dbReference type="AlphaFoldDB" id="A0AAV2L9Q1"/>
<dbReference type="PANTHER" id="PTHR47331">
    <property type="entry name" value="PHD-TYPE DOMAIN-CONTAINING PROTEIN"/>
    <property type="match status" value="1"/>
</dbReference>
<feature type="compositionally biased region" description="Basic residues" evidence="1">
    <location>
        <begin position="71"/>
        <end position="87"/>
    </location>
</feature>
<dbReference type="Pfam" id="PF03564">
    <property type="entry name" value="DUF1759"/>
    <property type="match status" value="1"/>
</dbReference>
<evidence type="ECO:0000256" key="1">
    <source>
        <dbReference type="SAM" id="MobiDB-lite"/>
    </source>
</evidence>
<protein>
    <submittedName>
        <fullName evidence="2">Uncharacterized protein</fullName>
    </submittedName>
</protein>
<dbReference type="Proteomes" id="UP001497482">
    <property type="component" value="Chromosome 22"/>
</dbReference>
<dbReference type="EMBL" id="OZ035844">
    <property type="protein sequence ID" value="CAL1598679.1"/>
    <property type="molecule type" value="Genomic_DNA"/>
</dbReference>
<proteinExistence type="predicted"/>
<evidence type="ECO:0000313" key="3">
    <source>
        <dbReference type="Proteomes" id="UP001497482"/>
    </source>
</evidence>
<gene>
    <name evidence="2" type="ORF">KC01_LOCUS27042</name>
</gene>
<feature type="compositionally biased region" description="Low complexity" evidence="1">
    <location>
        <begin position="88"/>
        <end position="99"/>
    </location>
</feature>
<feature type="region of interest" description="Disordered" evidence="1">
    <location>
        <begin position="65"/>
        <end position="99"/>
    </location>
</feature>
<sequence>MESLQLHSDEAVRTRPQREIRLPQHLDNFEVGYQPSVTTPSAVITLPASTTTADSGEAAVPKLVELSPRREKPHSRRSSVSSHHSRKSQSSFRSLSKGSAVDGLSELQSARLEERMKRMELAEAQRQVMEQTLVDEQCLLLDRQARDALNEQEMAHKAKEAISNQQILQRRLKEKEMEVERAALIASFLTEDEITSPCTSRPLSDCEYNPKLFDGALPLPPHSQGPPGLLHSTPYLPAPSPVTTTAVYPPVSNNPSQMSVPQVQAPATTSMTTQSTYITKPPPPNPAPNFSLLPSQVQFPVPLPQARVQHVPPPHLQPVPKVTNNIPFPVQQPLPPHVTAPPPGLRGAPGTDLMELLIATSYGIPKPALPHFTSGKESDFTLLKMALDNLLSSHAHLAEQFKYQVLLDHLKLPSAYKLAQAYMHDPKPYTSALQALQDKYGQPRQLVQSELGAILNLPPIRYGDPEAFDDFVLSVQALVGMLRSLEGENGYELRCGSHVDRLLSKLPANYRDSFIEYSISHNILRTGTDKTYTLIDFSAWLQLKSQAKRISTRAALMFQDPPKPQKKHPSNVYYNTESQARLTPPNPASSTTPKANPSFKPYCPYCDNREHYLSLCPKFKALSTADVSAWIKGRSCWRCGRNHPPEACTLKKPCHTCKQLHLTVLHEVSQPEPKRVLMVSTSPDTIYVDRPSRPQRVMLKLVKLRLYNAEHSLEGFAILDDGSESTLIMPSAVRHLHLTTEPESLPLRTVHHEVIHLQDFKDPPADYKGPPADYKDPSADYKGPPADYKDPSADYKGPPADYKDPGWF</sequence>
<keyword evidence="3" id="KW-1185">Reference proteome</keyword>
<evidence type="ECO:0000313" key="2">
    <source>
        <dbReference type="EMBL" id="CAL1598679.1"/>
    </source>
</evidence>